<organism evidence="1 2">
    <name type="scientific">Tetragonisca angustula</name>
    <dbReference type="NCBI Taxonomy" id="166442"/>
    <lineage>
        <taxon>Eukaryota</taxon>
        <taxon>Metazoa</taxon>
        <taxon>Ecdysozoa</taxon>
        <taxon>Arthropoda</taxon>
        <taxon>Hexapoda</taxon>
        <taxon>Insecta</taxon>
        <taxon>Pterygota</taxon>
        <taxon>Neoptera</taxon>
        <taxon>Endopterygota</taxon>
        <taxon>Hymenoptera</taxon>
        <taxon>Apocrita</taxon>
        <taxon>Aculeata</taxon>
        <taxon>Apoidea</taxon>
        <taxon>Anthophila</taxon>
        <taxon>Apidae</taxon>
        <taxon>Tetragonisca</taxon>
    </lineage>
</organism>
<dbReference type="AlphaFoldDB" id="A0AAW1A1Y8"/>
<sequence>MVERTAAWRKLERRSSRQYTLPKVEERSIELVPLAPAEDPAANGVSYPTGLWAFNASGLSLRACSSSNVTNDDGHIGIACRYP</sequence>
<name>A0AAW1A1Y8_9HYME</name>
<evidence type="ECO:0000313" key="1">
    <source>
        <dbReference type="EMBL" id="KAK9302996.1"/>
    </source>
</evidence>
<accession>A0AAW1A1Y8</accession>
<protein>
    <submittedName>
        <fullName evidence="1">Uncharacterized protein</fullName>
    </submittedName>
</protein>
<gene>
    <name evidence="1" type="ORF">QLX08_005172</name>
</gene>
<reference evidence="1 2" key="1">
    <citation type="submission" date="2024-05" db="EMBL/GenBank/DDBJ databases">
        <title>The nuclear and mitochondrial genome assemblies of Tetragonisca angustula (Apidae: Meliponini), a tiny yet remarkable pollinator in the Neotropics.</title>
        <authorList>
            <person name="Ferrari R."/>
            <person name="Ricardo P.C."/>
            <person name="Dias F.C."/>
            <person name="Araujo N.S."/>
            <person name="Soares D.O."/>
            <person name="Zhou Q.-S."/>
            <person name="Zhu C.-D."/>
            <person name="Coutinho L."/>
            <person name="Airas M.C."/>
            <person name="Batista T.M."/>
        </authorList>
    </citation>
    <scope>NUCLEOTIDE SEQUENCE [LARGE SCALE GENOMIC DNA]</scope>
    <source>
        <strain evidence="1">ASF017062</strain>
        <tissue evidence="1">Abdomen</tissue>
    </source>
</reference>
<comment type="caution">
    <text evidence="1">The sequence shown here is derived from an EMBL/GenBank/DDBJ whole genome shotgun (WGS) entry which is preliminary data.</text>
</comment>
<evidence type="ECO:0000313" key="2">
    <source>
        <dbReference type="Proteomes" id="UP001432146"/>
    </source>
</evidence>
<dbReference type="EMBL" id="JAWNGG020000085">
    <property type="protein sequence ID" value="KAK9302996.1"/>
    <property type="molecule type" value="Genomic_DNA"/>
</dbReference>
<proteinExistence type="predicted"/>
<keyword evidence="2" id="KW-1185">Reference proteome</keyword>
<dbReference type="Proteomes" id="UP001432146">
    <property type="component" value="Unassembled WGS sequence"/>
</dbReference>